<name>A0ABR6BCT4_9PSEU</name>
<accession>A0ABR6BCT4</accession>
<dbReference type="Gene3D" id="1.10.3300.10">
    <property type="entry name" value="Jann2411-like domain"/>
    <property type="match status" value="1"/>
</dbReference>
<dbReference type="Proteomes" id="UP000517916">
    <property type="component" value="Unassembled WGS sequence"/>
</dbReference>
<dbReference type="SUPFAM" id="SSF160904">
    <property type="entry name" value="Jann2411-like"/>
    <property type="match status" value="1"/>
</dbReference>
<comment type="caution">
    <text evidence="2">The sequence shown here is derived from an EMBL/GenBank/DDBJ whole genome shotgun (WGS) entry which is preliminary data.</text>
</comment>
<proteinExistence type="predicted"/>
<protein>
    <recommendedName>
        <fullName evidence="1">Zinc finger CGNR domain-containing protein</fullName>
    </recommendedName>
</protein>
<dbReference type="InterPro" id="IPR010852">
    <property type="entry name" value="ABATE"/>
</dbReference>
<dbReference type="InterPro" id="IPR023286">
    <property type="entry name" value="ABATE_dom_sf"/>
</dbReference>
<gene>
    <name evidence="2" type="ORF">BC739_001882</name>
</gene>
<dbReference type="PANTHER" id="PTHR35525">
    <property type="entry name" value="BLL6575 PROTEIN"/>
    <property type="match status" value="1"/>
</dbReference>
<reference evidence="2 3" key="1">
    <citation type="submission" date="2020-08" db="EMBL/GenBank/DDBJ databases">
        <title>Genomic Encyclopedia of Archaeal and Bacterial Type Strains, Phase II (KMG-II): from individual species to whole genera.</title>
        <authorList>
            <person name="Goeker M."/>
        </authorList>
    </citation>
    <scope>NUCLEOTIDE SEQUENCE [LARGE SCALE GENOMIC DNA]</scope>
    <source>
        <strain evidence="2 3">DSM 43850</strain>
    </source>
</reference>
<sequence length="164" mass="17968">MDFSPYGGVGARLAAELANATPERLDAVVDAHYPAHELTHAEVWQLARWAQRLREVFTGPDRVELVNALLAESACRPYISCHDGKPPHLHYAQETDDLVTRIRGFTAAGLAHVVCEDAGRLGACGRAGCAEVFVDTSRNGLRRFCTTRCANRVYVAAYRARSGE</sequence>
<dbReference type="InterPro" id="IPR021005">
    <property type="entry name" value="Znf_CGNR"/>
</dbReference>
<organism evidence="2 3">
    <name type="scientific">Kutzneria viridogrisea</name>
    <dbReference type="NCBI Taxonomy" id="47990"/>
    <lineage>
        <taxon>Bacteria</taxon>
        <taxon>Bacillati</taxon>
        <taxon>Actinomycetota</taxon>
        <taxon>Actinomycetes</taxon>
        <taxon>Pseudonocardiales</taxon>
        <taxon>Pseudonocardiaceae</taxon>
        <taxon>Kutzneria</taxon>
    </lineage>
</organism>
<evidence type="ECO:0000313" key="2">
    <source>
        <dbReference type="EMBL" id="MBA8924685.1"/>
    </source>
</evidence>
<dbReference type="Pfam" id="PF11706">
    <property type="entry name" value="zf-CGNR"/>
    <property type="match status" value="1"/>
</dbReference>
<dbReference type="RefSeq" id="WP_025357790.1">
    <property type="nucleotide sequence ID" value="NZ_BAAABQ010000001.1"/>
</dbReference>
<feature type="domain" description="Zinc finger CGNR" evidence="1">
    <location>
        <begin position="120"/>
        <end position="161"/>
    </location>
</feature>
<keyword evidence="3" id="KW-1185">Reference proteome</keyword>
<evidence type="ECO:0000313" key="3">
    <source>
        <dbReference type="Proteomes" id="UP000517916"/>
    </source>
</evidence>
<evidence type="ECO:0000259" key="1">
    <source>
        <dbReference type="Pfam" id="PF11706"/>
    </source>
</evidence>
<dbReference type="PANTHER" id="PTHR35525:SF3">
    <property type="entry name" value="BLL6575 PROTEIN"/>
    <property type="match status" value="1"/>
</dbReference>
<dbReference type="EMBL" id="JACJID010000001">
    <property type="protein sequence ID" value="MBA8924685.1"/>
    <property type="molecule type" value="Genomic_DNA"/>
</dbReference>